<accession>A0ABY5GFZ7</accession>
<feature type="transmembrane region" description="Helical" evidence="1">
    <location>
        <begin position="32"/>
        <end position="51"/>
    </location>
</feature>
<keyword evidence="1" id="KW-0812">Transmembrane</keyword>
<organism evidence="2 3">
    <name type="scientific">Photobacterium atrarenae</name>
    <dbReference type="NCBI Taxonomy" id="865757"/>
    <lineage>
        <taxon>Bacteria</taxon>
        <taxon>Pseudomonadati</taxon>
        <taxon>Pseudomonadota</taxon>
        <taxon>Gammaproteobacteria</taxon>
        <taxon>Vibrionales</taxon>
        <taxon>Vibrionaceae</taxon>
        <taxon>Photobacterium</taxon>
    </lineage>
</organism>
<gene>
    <name evidence="2" type="ORF">NNL38_02380</name>
</gene>
<proteinExistence type="predicted"/>
<evidence type="ECO:0000313" key="3">
    <source>
        <dbReference type="Proteomes" id="UP001057998"/>
    </source>
</evidence>
<reference evidence="2" key="1">
    <citation type="submission" date="2022-07" db="EMBL/GenBank/DDBJ databases">
        <title>Genome sequencing of Photobacterium atrarenae GJH2-4.</title>
        <authorList>
            <person name="Park S.-J."/>
        </authorList>
    </citation>
    <scope>NUCLEOTIDE SEQUENCE</scope>
    <source>
        <strain evidence="2">GJH2-4</strain>
    </source>
</reference>
<dbReference type="Proteomes" id="UP001057998">
    <property type="component" value="Chromosome 1"/>
</dbReference>
<keyword evidence="1" id="KW-1133">Transmembrane helix</keyword>
<evidence type="ECO:0008006" key="4">
    <source>
        <dbReference type="Google" id="ProtNLM"/>
    </source>
</evidence>
<evidence type="ECO:0000313" key="2">
    <source>
        <dbReference type="EMBL" id="UTV28174.1"/>
    </source>
</evidence>
<sequence>MTTQLMPPWWIALSLTTTASFADFEVSPSRLSVAALTIFYAGAAAFLLLAWGRGVFPFPLLLIGCELLWHEWLGQYHFILRHQGRLILKAPNRVCWQQSWWRVNRVKIQTRYFILIELHQVTRRHWLLICHDACEVSGYRALSLICHSTKRVK</sequence>
<dbReference type="RefSeq" id="WP_255389457.1">
    <property type="nucleotide sequence ID" value="NZ_CP101508.1"/>
</dbReference>
<name>A0ABY5GFZ7_9GAMM</name>
<dbReference type="EMBL" id="CP101508">
    <property type="protein sequence ID" value="UTV28174.1"/>
    <property type="molecule type" value="Genomic_DNA"/>
</dbReference>
<dbReference type="InterPro" id="IPR009883">
    <property type="entry name" value="YgfX"/>
</dbReference>
<dbReference type="Pfam" id="PF07254">
    <property type="entry name" value="Cpta_toxin"/>
    <property type="match status" value="1"/>
</dbReference>
<keyword evidence="1" id="KW-0472">Membrane</keyword>
<keyword evidence="3" id="KW-1185">Reference proteome</keyword>
<evidence type="ECO:0000256" key="1">
    <source>
        <dbReference type="SAM" id="Phobius"/>
    </source>
</evidence>
<protein>
    <recommendedName>
        <fullName evidence="4">Toxin CptA</fullName>
    </recommendedName>
</protein>